<dbReference type="Proteomes" id="UP000003824">
    <property type="component" value="Unassembled WGS sequence"/>
</dbReference>
<organism evidence="1 2">
    <name type="scientific">Streptomyces viridosporus (strain ATCC 14672 / DSM 40746 / JCM 4963 / KCTC 9882 / NRRL B-12104 / FH 1290)</name>
    <name type="common">Streptomyces ghanaensis</name>
    <dbReference type="NCBI Taxonomy" id="566461"/>
    <lineage>
        <taxon>Bacteria</taxon>
        <taxon>Bacillati</taxon>
        <taxon>Actinomycetota</taxon>
        <taxon>Actinomycetes</taxon>
        <taxon>Kitasatosporales</taxon>
        <taxon>Streptomycetaceae</taxon>
        <taxon>Streptomyces</taxon>
    </lineage>
</organism>
<dbReference type="AlphaFoldDB" id="D5ZU46"/>
<sequence length="100" mass="11269">MQTARLAPVPIRGFRWGCRPGWCRSGRRASRRFPGWRGRCRQGLRGRGTASAWSGRSAALSDRRREKDTRGCALIHRIPLHAPCLDRIQSTSPAGEETRT</sequence>
<reference evidence="2" key="1">
    <citation type="submission" date="2008-12" db="EMBL/GenBank/DDBJ databases">
        <title>Annotation of Streptomyces ghanaensis ATCC 14672.</title>
        <authorList>
            <consortium name="The Broad Institute Genome Sequencing Platform"/>
            <consortium name="Broad Institute Microbial Sequencing Center"/>
            <person name="Fischbach M."/>
            <person name="Ward D."/>
            <person name="Young S."/>
            <person name="Kodira C.D."/>
            <person name="Zeng Q."/>
            <person name="Koehrsen M."/>
            <person name="Godfrey P."/>
            <person name="Alvarado L."/>
            <person name="Berlin A.M."/>
            <person name="Borenstein D."/>
            <person name="Chen Z."/>
            <person name="Engels R."/>
            <person name="Freedman E."/>
            <person name="Gellesch M."/>
            <person name="Goldberg J."/>
            <person name="Griggs A."/>
            <person name="Gujja S."/>
            <person name="Heiman D.I."/>
            <person name="Hepburn T.A."/>
            <person name="Howarth C."/>
            <person name="Jen D."/>
            <person name="Larson L."/>
            <person name="Lewis B."/>
            <person name="Mehta T."/>
            <person name="Park D."/>
            <person name="Pearson M."/>
            <person name="Roberts A."/>
            <person name="Saif S."/>
            <person name="Shea T.D."/>
            <person name="Shenoy N."/>
            <person name="Sisk P."/>
            <person name="Stolte C."/>
            <person name="Sykes S.N."/>
            <person name="Walk T."/>
            <person name="White J."/>
            <person name="Yandava C."/>
            <person name="Straight P."/>
            <person name="Clardy J."/>
            <person name="Hung D."/>
            <person name="Kolter R."/>
            <person name="Mekalanos J."/>
            <person name="Walker S."/>
            <person name="Walsh C.T."/>
            <person name="Wieland B.L.C."/>
            <person name="Ilzarbe M."/>
            <person name="Galagan J."/>
            <person name="Nusbaum C."/>
            <person name="Birren B."/>
        </authorList>
    </citation>
    <scope>NUCLEOTIDE SEQUENCE [LARGE SCALE GENOMIC DNA]</scope>
    <source>
        <strain evidence="2">ATCC 14672 / DSM 40746 / JCM 4963 / KCTC 9882 / NRRL B-12104 / FH 1290</strain>
    </source>
</reference>
<gene>
    <name evidence="1" type="ORF">SSFG_00134</name>
</gene>
<dbReference type="EMBL" id="DS999641">
    <property type="protein sequence ID" value="EFE64880.2"/>
    <property type="molecule type" value="Genomic_DNA"/>
</dbReference>
<evidence type="ECO:0000313" key="1">
    <source>
        <dbReference type="EMBL" id="EFE64880.2"/>
    </source>
</evidence>
<evidence type="ECO:0000313" key="2">
    <source>
        <dbReference type="Proteomes" id="UP000003824"/>
    </source>
</evidence>
<protein>
    <submittedName>
        <fullName evidence="1">Predicted protein</fullName>
    </submittedName>
</protein>
<proteinExistence type="predicted"/>
<accession>D5ZU46</accession>
<name>D5ZU46_STRV1</name>